<proteinExistence type="predicted"/>
<name>A0A1F4SHS4_UNCSA</name>
<evidence type="ECO:0000256" key="2">
    <source>
        <dbReference type="ARBA" id="ARBA00023315"/>
    </source>
</evidence>
<dbReference type="SUPFAM" id="SSF53901">
    <property type="entry name" value="Thiolase-like"/>
    <property type="match status" value="1"/>
</dbReference>
<dbReference type="GO" id="GO:0044550">
    <property type="term" value="P:secondary metabolite biosynthetic process"/>
    <property type="evidence" value="ECO:0007669"/>
    <property type="project" value="TreeGrafter"/>
</dbReference>
<evidence type="ECO:0000259" key="3">
    <source>
        <dbReference type="Pfam" id="PF08541"/>
    </source>
</evidence>
<dbReference type="Pfam" id="PF08541">
    <property type="entry name" value="ACP_syn_III_C"/>
    <property type="match status" value="1"/>
</dbReference>
<keyword evidence="2" id="KW-0012">Acyltransferase</keyword>
<dbReference type="InterPro" id="IPR013747">
    <property type="entry name" value="ACP_syn_III_C"/>
</dbReference>
<dbReference type="STRING" id="1802579.A2310_01250"/>
<sequence>MKIETIIANTPSLEISNEWIIEEIEKQNPDSPKNIIKIYQRQVLTLLKKSGSKTRVWRDRQKGEVAFDLIKKSIKEALKKSDLKQKDIDLLIYCGVGKGFKEPANAYMYARALNMNAQCFDISDACMSWVRSLEIAYRFIKSGHYKHVMIINGEFNVYEHLYPYLWKIKNLKQIEYTLPAYTIGEAATATIVSPSEQVWTFDYVSAPELSNLCSIPIEGFEGFIEKDDKINLHGINRFVSFGADLFSNGKKILTNLTKEVIKDIDSFDIWFPHAASETLWLEMGQELGILPEKNYTKVYPNFGNLVSASIPVGIDLAEKENKIKRGDSVVLWPGSAGMSFCIAQFTY</sequence>
<dbReference type="Pfam" id="PF08545">
    <property type="entry name" value="ACP_syn_III"/>
    <property type="match status" value="1"/>
</dbReference>
<dbReference type="PANTHER" id="PTHR34069">
    <property type="entry name" value="3-OXOACYL-[ACYL-CARRIER-PROTEIN] SYNTHASE 3"/>
    <property type="match status" value="1"/>
</dbReference>
<organism evidence="5 6">
    <name type="scientific">candidate division WOR-1 bacterium RIFOXYB2_FULL_37_13</name>
    <dbReference type="NCBI Taxonomy" id="1802579"/>
    <lineage>
        <taxon>Bacteria</taxon>
        <taxon>Bacillati</taxon>
        <taxon>Saganbacteria</taxon>
    </lineage>
</organism>
<evidence type="ECO:0000256" key="1">
    <source>
        <dbReference type="ARBA" id="ARBA00022679"/>
    </source>
</evidence>
<dbReference type="GO" id="GO:0004315">
    <property type="term" value="F:3-oxoacyl-[acyl-carrier-protein] synthase activity"/>
    <property type="evidence" value="ECO:0007669"/>
    <property type="project" value="InterPro"/>
</dbReference>
<comment type="caution">
    <text evidence="5">The sequence shown here is derived from an EMBL/GenBank/DDBJ whole genome shotgun (WGS) entry which is preliminary data.</text>
</comment>
<dbReference type="InterPro" id="IPR013751">
    <property type="entry name" value="ACP_syn_III_N"/>
</dbReference>
<dbReference type="Proteomes" id="UP000178417">
    <property type="component" value="Unassembled WGS sequence"/>
</dbReference>
<dbReference type="GO" id="GO:0006633">
    <property type="term" value="P:fatty acid biosynthetic process"/>
    <property type="evidence" value="ECO:0007669"/>
    <property type="project" value="InterPro"/>
</dbReference>
<dbReference type="AlphaFoldDB" id="A0A1F4SHS4"/>
<keyword evidence="1" id="KW-0808">Transferase</keyword>
<feature type="domain" description="Beta-ketoacyl-[acyl-carrier-protein] synthase III C-terminal" evidence="3">
    <location>
        <begin position="265"/>
        <end position="343"/>
    </location>
</feature>
<gene>
    <name evidence="5" type="ORF">A2310_01250</name>
</gene>
<evidence type="ECO:0008006" key="7">
    <source>
        <dbReference type="Google" id="ProtNLM"/>
    </source>
</evidence>
<reference evidence="5 6" key="1">
    <citation type="journal article" date="2016" name="Nat. Commun.">
        <title>Thousands of microbial genomes shed light on interconnected biogeochemical processes in an aquifer system.</title>
        <authorList>
            <person name="Anantharaman K."/>
            <person name="Brown C.T."/>
            <person name="Hug L.A."/>
            <person name="Sharon I."/>
            <person name="Castelle C.J."/>
            <person name="Probst A.J."/>
            <person name="Thomas B.C."/>
            <person name="Singh A."/>
            <person name="Wilkins M.J."/>
            <person name="Karaoz U."/>
            <person name="Brodie E.L."/>
            <person name="Williams K.H."/>
            <person name="Hubbard S.S."/>
            <person name="Banfield J.F."/>
        </authorList>
    </citation>
    <scope>NUCLEOTIDE SEQUENCE [LARGE SCALE GENOMIC DNA]</scope>
</reference>
<dbReference type="Gene3D" id="3.40.47.10">
    <property type="match status" value="2"/>
</dbReference>
<feature type="domain" description="Beta-ketoacyl-[acyl-carrier-protein] synthase III N-terminal" evidence="4">
    <location>
        <begin position="120"/>
        <end position="155"/>
    </location>
</feature>
<dbReference type="PANTHER" id="PTHR34069:SF2">
    <property type="entry name" value="BETA-KETOACYL-[ACYL-CARRIER-PROTEIN] SYNTHASE III"/>
    <property type="match status" value="1"/>
</dbReference>
<dbReference type="EMBL" id="MEUB01000054">
    <property type="protein sequence ID" value="OGC19970.1"/>
    <property type="molecule type" value="Genomic_DNA"/>
</dbReference>
<protein>
    <recommendedName>
        <fullName evidence="7">3-oxoacyl-ACP synthase</fullName>
    </recommendedName>
</protein>
<evidence type="ECO:0000313" key="5">
    <source>
        <dbReference type="EMBL" id="OGC19970.1"/>
    </source>
</evidence>
<evidence type="ECO:0000313" key="6">
    <source>
        <dbReference type="Proteomes" id="UP000178417"/>
    </source>
</evidence>
<evidence type="ECO:0000259" key="4">
    <source>
        <dbReference type="Pfam" id="PF08545"/>
    </source>
</evidence>
<accession>A0A1F4SHS4</accession>
<dbReference type="InterPro" id="IPR016039">
    <property type="entry name" value="Thiolase-like"/>
</dbReference>